<reference evidence="7" key="3">
    <citation type="submission" date="2018-07" db="EMBL/GenBank/DDBJ databases">
        <title>WGS assembly of Glycine max.</title>
        <authorList>
            <person name="Schmutz J."/>
            <person name="Cannon S."/>
            <person name="Schlueter J."/>
            <person name="Ma J."/>
            <person name="Mitros T."/>
            <person name="Nelson W."/>
            <person name="Hyten D."/>
            <person name="Song Q."/>
            <person name="Thelen J."/>
            <person name="Cheng J."/>
            <person name="Xu D."/>
            <person name="Hellsten U."/>
            <person name="May G."/>
            <person name="Yu Y."/>
            <person name="Sakurai T."/>
            <person name="Umezawa T."/>
            <person name="Bhattacharyya M."/>
            <person name="Sandhu D."/>
            <person name="Valliyodan B."/>
            <person name="Lindquist E."/>
            <person name="Peto M."/>
            <person name="Grant D."/>
            <person name="Shu S."/>
            <person name="Goodstein D."/>
            <person name="Barry K."/>
            <person name="Futrell-Griggs M."/>
            <person name="Abernathy B."/>
            <person name="Du J."/>
            <person name="Tian Z."/>
            <person name="Zhu L."/>
            <person name="Gill N."/>
            <person name="Joshi T."/>
            <person name="Libault M."/>
            <person name="Sethuraman A."/>
            <person name="Zhang X."/>
            <person name="Shinozaki K."/>
            <person name="Nguyen H."/>
            <person name="Wing R."/>
            <person name="Cregan P."/>
            <person name="Specht J."/>
            <person name="Grimwood J."/>
            <person name="Rokhsar D."/>
            <person name="Stacey G."/>
            <person name="Shoemaker R."/>
            <person name="Jackson S."/>
        </authorList>
    </citation>
    <scope>NUCLEOTIDE SEQUENCE</scope>
    <source>
        <tissue evidence="7">Callus</tissue>
    </source>
</reference>
<keyword evidence="4 6" id="KW-1133">Transmembrane helix</keyword>
<dbReference type="Gramene" id="KRH25654">
    <property type="protein sequence ID" value="KRH25654"/>
    <property type="gene ID" value="GLYMA_12G118500"/>
</dbReference>
<reference evidence="8" key="2">
    <citation type="submission" date="2018-02" db="UniProtKB">
        <authorList>
            <consortium name="EnsemblPlants"/>
        </authorList>
    </citation>
    <scope>IDENTIFICATION</scope>
    <source>
        <strain evidence="8">Williams 82</strain>
    </source>
</reference>
<gene>
    <name evidence="7" type="ORF">GLYMA_12G118500</name>
</gene>
<proteinExistence type="inferred from homology"/>
<accession>K7LUB1</accession>
<evidence type="ECO:0000256" key="6">
    <source>
        <dbReference type="SAM" id="Phobius"/>
    </source>
</evidence>
<evidence type="ECO:0000256" key="3">
    <source>
        <dbReference type="ARBA" id="ARBA00022692"/>
    </source>
</evidence>
<evidence type="ECO:0000256" key="1">
    <source>
        <dbReference type="ARBA" id="ARBA00004141"/>
    </source>
</evidence>
<evidence type="ECO:0000256" key="4">
    <source>
        <dbReference type="ARBA" id="ARBA00022989"/>
    </source>
</evidence>
<dbReference type="InterPro" id="IPR036259">
    <property type="entry name" value="MFS_trans_sf"/>
</dbReference>
<dbReference type="EnsemblPlants" id="KRH25654">
    <property type="protein sequence ID" value="KRH25654"/>
    <property type="gene ID" value="GLYMA_12G118500"/>
</dbReference>
<dbReference type="GO" id="GO:0016020">
    <property type="term" value="C:membrane"/>
    <property type="evidence" value="ECO:0007669"/>
    <property type="project" value="UniProtKB-SubCell"/>
</dbReference>
<organism evidence="7">
    <name type="scientific">Glycine max</name>
    <name type="common">Soybean</name>
    <name type="synonym">Glycine hispida</name>
    <dbReference type="NCBI Taxonomy" id="3847"/>
    <lineage>
        <taxon>Eukaryota</taxon>
        <taxon>Viridiplantae</taxon>
        <taxon>Streptophyta</taxon>
        <taxon>Embryophyta</taxon>
        <taxon>Tracheophyta</taxon>
        <taxon>Spermatophyta</taxon>
        <taxon>Magnoliopsida</taxon>
        <taxon>eudicotyledons</taxon>
        <taxon>Gunneridae</taxon>
        <taxon>Pentapetalae</taxon>
        <taxon>rosids</taxon>
        <taxon>fabids</taxon>
        <taxon>Fabales</taxon>
        <taxon>Fabaceae</taxon>
        <taxon>Papilionoideae</taxon>
        <taxon>50 kb inversion clade</taxon>
        <taxon>NPAAA clade</taxon>
        <taxon>indigoferoid/millettioid clade</taxon>
        <taxon>Phaseoleae</taxon>
        <taxon>Glycine</taxon>
        <taxon>Glycine subgen. Soja</taxon>
    </lineage>
</organism>
<evidence type="ECO:0000256" key="2">
    <source>
        <dbReference type="ARBA" id="ARBA00005982"/>
    </source>
</evidence>
<dbReference type="Pfam" id="PF00854">
    <property type="entry name" value="PTR2"/>
    <property type="match status" value="1"/>
</dbReference>
<evidence type="ECO:0000256" key="5">
    <source>
        <dbReference type="ARBA" id="ARBA00023136"/>
    </source>
</evidence>
<dbReference type="EMBL" id="CM000845">
    <property type="protein sequence ID" value="KRH25654.1"/>
    <property type="molecule type" value="Genomic_DNA"/>
</dbReference>
<dbReference type="InterPro" id="IPR000109">
    <property type="entry name" value="POT_fam"/>
</dbReference>
<dbReference type="HOGENOM" id="CLU_1436777_0_0_1"/>
<protein>
    <submittedName>
        <fullName evidence="7 8">Uncharacterized protein</fullName>
    </submittedName>
</protein>
<comment type="subcellular location">
    <subcellularLocation>
        <location evidence="1">Membrane</location>
        <topology evidence="1">Multi-pass membrane protein</topology>
    </subcellularLocation>
</comment>
<reference evidence="7 8" key="1">
    <citation type="journal article" date="2010" name="Nature">
        <title>Genome sequence of the palaeopolyploid soybean.</title>
        <authorList>
            <person name="Schmutz J."/>
            <person name="Cannon S.B."/>
            <person name="Schlueter J."/>
            <person name="Ma J."/>
            <person name="Mitros T."/>
            <person name="Nelson W."/>
            <person name="Hyten D.L."/>
            <person name="Song Q."/>
            <person name="Thelen J.J."/>
            <person name="Cheng J."/>
            <person name="Xu D."/>
            <person name="Hellsten U."/>
            <person name="May G.D."/>
            <person name="Yu Y."/>
            <person name="Sakurai T."/>
            <person name="Umezawa T."/>
            <person name="Bhattacharyya M.K."/>
            <person name="Sandhu D."/>
            <person name="Valliyodan B."/>
            <person name="Lindquist E."/>
            <person name="Peto M."/>
            <person name="Grant D."/>
            <person name="Shu S."/>
            <person name="Goodstein D."/>
            <person name="Barry K."/>
            <person name="Futrell-Griggs M."/>
            <person name="Abernathy B."/>
            <person name="Du J."/>
            <person name="Tian Z."/>
            <person name="Zhu L."/>
            <person name="Gill N."/>
            <person name="Joshi T."/>
            <person name="Libault M."/>
            <person name="Sethuraman A."/>
            <person name="Zhang X.-C."/>
            <person name="Shinozaki K."/>
            <person name="Nguyen H.T."/>
            <person name="Wing R.A."/>
            <person name="Cregan P."/>
            <person name="Specht J."/>
            <person name="Grimwood J."/>
            <person name="Rokhsar D."/>
            <person name="Stacey G."/>
            <person name="Shoemaker R.C."/>
            <person name="Jackson S.A."/>
        </authorList>
    </citation>
    <scope>NUCLEOTIDE SEQUENCE</scope>
    <source>
        <strain evidence="8">cv. Williams 82</strain>
        <tissue evidence="7">Callus</tissue>
    </source>
</reference>
<feature type="transmembrane region" description="Helical" evidence="6">
    <location>
        <begin position="67"/>
        <end position="88"/>
    </location>
</feature>
<sequence>MSQFIPSLKPCINERCHQPRKVHEVVFFLALYCIALGTGGFKPCLESFGGDQFDDDHFEERKKKMSFFNWWTFTLFVAMLFGATMIVYVQDFVNWGVANFEGNPFMPILQVLIVAIRKINLSLPSNLALLHEVPKLENSQGRLLSHTSRLRAFSPVTHVDFKLFCSLLEAYSPNESEKCTKPIKTCTPH</sequence>
<dbReference type="AlphaFoldDB" id="K7LUB1"/>
<keyword evidence="3 6" id="KW-0812">Transmembrane</keyword>
<dbReference type="GO" id="GO:0022857">
    <property type="term" value="F:transmembrane transporter activity"/>
    <property type="evidence" value="ECO:0007669"/>
    <property type="project" value="InterPro"/>
</dbReference>
<evidence type="ECO:0000313" key="8">
    <source>
        <dbReference type="EnsemblPlants" id="KRH25654"/>
    </source>
</evidence>
<dbReference type="eggNOG" id="KOG1237">
    <property type="taxonomic scope" value="Eukaryota"/>
</dbReference>
<dbReference type="Proteomes" id="UP000008827">
    <property type="component" value="Chromosome 12"/>
</dbReference>
<keyword evidence="5 6" id="KW-0472">Membrane</keyword>
<evidence type="ECO:0000313" key="7">
    <source>
        <dbReference type="EMBL" id="KRH25654.1"/>
    </source>
</evidence>
<keyword evidence="9" id="KW-1185">Reference proteome</keyword>
<comment type="similarity">
    <text evidence="2">Belongs to the major facilitator superfamily. Proton-dependent oligopeptide transporter (POT/PTR) (TC 2.A.17) family.</text>
</comment>
<name>K7LUB1_SOYBN</name>
<dbReference type="InParanoid" id="K7LUB1"/>
<evidence type="ECO:0000313" key="9">
    <source>
        <dbReference type="Proteomes" id="UP000008827"/>
    </source>
</evidence>
<dbReference type="PANTHER" id="PTHR11654">
    <property type="entry name" value="OLIGOPEPTIDE TRANSPORTER-RELATED"/>
    <property type="match status" value="1"/>
</dbReference>
<dbReference type="PaxDb" id="3847-GLYMA12G13661.1"/>
<dbReference type="Gene3D" id="1.20.1250.20">
    <property type="entry name" value="MFS general substrate transporter like domains"/>
    <property type="match status" value="1"/>
</dbReference>